<name>A0ABN6J2A6_9CLOT</name>
<dbReference type="PANTHER" id="PTHR37304">
    <property type="entry name" value="MEMBRANE PROTEIN-RELATED"/>
    <property type="match status" value="1"/>
</dbReference>
<dbReference type="RefSeq" id="WP_224034311.1">
    <property type="nucleotide sequence ID" value="NZ_AP024849.1"/>
</dbReference>
<gene>
    <name evidence="2" type="ORF">psyc5s11_40780</name>
</gene>
<feature type="transmembrane region" description="Helical" evidence="1">
    <location>
        <begin position="12"/>
        <end position="34"/>
    </location>
</feature>
<dbReference type="EMBL" id="AP024849">
    <property type="protein sequence ID" value="BCZ48011.1"/>
    <property type="molecule type" value="Genomic_DNA"/>
</dbReference>
<proteinExistence type="predicted"/>
<keyword evidence="1" id="KW-0472">Membrane</keyword>
<reference evidence="3" key="1">
    <citation type="submission" date="2021-07" db="EMBL/GenBank/DDBJ databases">
        <title>Complete genome sequencing of a Clostridium isolate.</title>
        <authorList>
            <person name="Ueki A."/>
            <person name="Tonouchi A."/>
        </authorList>
    </citation>
    <scope>NUCLEOTIDE SEQUENCE [LARGE SCALE GENOMIC DNA]</scope>
    <source>
        <strain evidence="3">C5S11</strain>
    </source>
</reference>
<protein>
    <recommendedName>
        <fullName evidence="4">DUF378 domain-containing protein</fullName>
    </recommendedName>
</protein>
<feature type="transmembrane region" description="Helical" evidence="1">
    <location>
        <begin position="46"/>
        <end position="69"/>
    </location>
</feature>
<evidence type="ECO:0000313" key="3">
    <source>
        <dbReference type="Proteomes" id="UP000824633"/>
    </source>
</evidence>
<dbReference type="PANTHER" id="PTHR37304:SF1">
    <property type="entry name" value="MEMBRANE PROTEIN"/>
    <property type="match status" value="1"/>
</dbReference>
<evidence type="ECO:0000256" key="1">
    <source>
        <dbReference type="SAM" id="Phobius"/>
    </source>
</evidence>
<dbReference type="InterPro" id="IPR007211">
    <property type="entry name" value="DUF378"/>
</dbReference>
<dbReference type="Proteomes" id="UP000824633">
    <property type="component" value="Chromosome"/>
</dbReference>
<sequence>MCKLNIFDKLSFLLVFIGSVNWGIIGLFDLNLVTVISLNSSLIERIIYILILFAAVDLVIVLFRCNLIIDDN</sequence>
<organism evidence="2 3">
    <name type="scientific">Clostridium gelidum</name>
    <dbReference type="NCBI Taxonomy" id="704125"/>
    <lineage>
        <taxon>Bacteria</taxon>
        <taxon>Bacillati</taxon>
        <taxon>Bacillota</taxon>
        <taxon>Clostridia</taxon>
        <taxon>Eubacteriales</taxon>
        <taxon>Clostridiaceae</taxon>
        <taxon>Clostridium</taxon>
    </lineage>
</organism>
<dbReference type="Pfam" id="PF04070">
    <property type="entry name" value="DUF378"/>
    <property type="match status" value="1"/>
</dbReference>
<keyword evidence="3" id="KW-1185">Reference proteome</keyword>
<evidence type="ECO:0008006" key="4">
    <source>
        <dbReference type="Google" id="ProtNLM"/>
    </source>
</evidence>
<accession>A0ABN6J2A6</accession>
<keyword evidence="1" id="KW-1133">Transmembrane helix</keyword>
<keyword evidence="1" id="KW-0812">Transmembrane</keyword>
<evidence type="ECO:0000313" key="2">
    <source>
        <dbReference type="EMBL" id="BCZ48011.1"/>
    </source>
</evidence>